<keyword evidence="2" id="KW-1185">Reference proteome</keyword>
<sequence>MSSENANARMAFTHAVIAYPYLGERVISLKIPLEGEDDSYPPKILPLLTNLQSLCIPSLDLADGNTFPENHFRQTTFSLRSFHNHTFRIQGTFYFLSKQPELVEWTQEQISFYPKEGFTLPPDFLPNLHTMSIDAEVVFAFTTIPPVTRLKILFWHLTADEELRTFRNLGRFGGRLMNLCLHHWDADNPFLARVVLAMLAEETPHIKHLSLIGFDVEEYDLFHTPHQVGFPFFEELSRILPLLPYLETFLWIPHDDPESSANYKIPDEEVQRLSQFLTTFPQSLTAFVFAVGWDGHTHELASFVKYPSGGWTRRTGRPASVEVWHEALI</sequence>
<evidence type="ECO:0000313" key="1">
    <source>
        <dbReference type="EMBL" id="KDQ58769.1"/>
    </source>
</evidence>
<dbReference type="HOGENOM" id="CLU_062057_1_0_1"/>
<reference evidence="2" key="1">
    <citation type="journal article" date="2014" name="Proc. Natl. Acad. Sci. U.S.A.">
        <title>Extensive sampling of basidiomycete genomes demonstrates inadequacy of the white-rot/brown-rot paradigm for wood decay fungi.</title>
        <authorList>
            <person name="Riley R."/>
            <person name="Salamov A.A."/>
            <person name="Brown D.W."/>
            <person name="Nagy L.G."/>
            <person name="Floudas D."/>
            <person name="Held B.W."/>
            <person name="Levasseur A."/>
            <person name="Lombard V."/>
            <person name="Morin E."/>
            <person name="Otillar R."/>
            <person name="Lindquist E.A."/>
            <person name="Sun H."/>
            <person name="LaButti K.M."/>
            <person name="Schmutz J."/>
            <person name="Jabbour D."/>
            <person name="Luo H."/>
            <person name="Baker S.E."/>
            <person name="Pisabarro A.G."/>
            <person name="Walton J.D."/>
            <person name="Blanchette R.A."/>
            <person name="Henrissat B."/>
            <person name="Martin F."/>
            <person name="Cullen D."/>
            <person name="Hibbett D.S."/>
            <person name="Grigoriev I.V."/>
        </authorList>
    </citation>
    <scope>NUCLEOTIDE SEQUENCE [LARGE SCALE GENOMIC DNA]</scope>
    <source>
        <strain evidence="2">MUCL 33604</strain>
    </source>
</reference>
<dbReference type="Proteomes" id="UP000027265">
    <property type="component" value="Unassembled WGS sequence"/>
</dbReference>
<dbReference type="EMBL" id="KL197717">
    <property type="protein sequence ID" value="KDQ58769.1"/>
    <property type="molecule type" value="Genomic_DNA"/>
</dbReference>
<accession>A0A067PVK8</accession>
<dbReference type="AlphaFoldDB" id="A0A067PVK8"/>
<proteinExistence type="predicted"/>
<dbReference type="InParanoid" id="A0A067PVK8"/>
<name>A0A067PVK8_9AGAM</name>
<organism evidence="1 2">
    <name type="scientific">Jaapia argillacea MUCL 33604</name>
    <dbReference type="NCBI Taxonomy" id="933084"/>
    <lineage>
        <taxon>Eukaryota</taxon>
        <taxon>Fungi</taxon>
        <taxon>Dikarya</taxon>
        <taxon>Basidiomycota</taxon>
        <taxon>Agaricomycotina</taxon>
        <taxon>Agaricomycetes</taxon>
        <taxon>Agaricomycetidae</taxon>
        <taxon>Jaapiales</taxon>
        <taxon>Jaapiaceae</taxon>
        <taxon>Jaapia</taxon>
    </lineage>
</organism>
<gene>
    <name evidence="1" type="ORF">JAAARDRAFT_57648</name>
</gene>
<evidence type="ECO:0000313" key="2">
    <source>
        <dbReference type="Proteomes" id="UP000027265"/>
    </source>
</evidence>
<protein>
    <submittedName>
        <fullName evidence="1">Uncharacterized protein</fullName>
    </submittedName>
</protein>